<proteinExistence type="predicted"/>
<gene>
    <name evidence="2" type="ORF">PYCCODRAFT_1417875</name>
</gene>
<feature type="compositionally biased region" description="Acidic residues" evidence="1">
    <location>
        <begin position="250"/>
        <end position="266"/>
    </location>
</feature>
<feature type="region of interest" description="Disordered" evidence="1">
    <location>
        <begin position="130"/>
        <end position="217"/>
    </location>
</feature>
<feature type="compositionally biased region" description="Basic and acidic residues" evidence="1">
    <location>
        <begin position="463"/>
        <end position="476"/>
    </location>
</feature>
<keyword evidence="3" id="KW-1185">Reference proteome</keyword>
<reference evidence="2 3" key="1">
    <citation type="journal article" date="2015" name="Biotechnol. Biofuels">
        <title>Enhanced degradation of softwood versus hardwood by the white-rot fungus Pycnoporus coccineus.</title>
        <authorList>
            <person name="Couturier M."/>
            <person name="Navarro D."/>
            <person name="Chevret D."/>
            <person name="Henrissat B."/>
            <person name="Piumi F."/>
            <person name="Ruiz-Duenas F.J."/>
            <person name="Martinez A.T."/>
            <person name="Grigoriev I.V."/>
            <person name="Riley R."/>
            <person name="Lipzen A."/>
            <person name="Berrin J.G."/>
            <person name="Master E.R."/>
            <person name="Rosso M.N."/>
        </authorList>
    </citation>
    <scope>NUCLEOTIDE SEQUENCE [LARGE SCALE GENOMIC DNA]</scope>
    <source>
        <strain evidence="2 3">BRFM310</strain>
    </source>
</reference>
<name>A0A1Y2ICR4_TRAC3</name>
<dbReference type="AlphaFoldDB" id="A0A1Y2ICR4"/>
<organism evidence="2 3">
    <name type="scientific">Trametes coccinea (strain BRFM310)</name>
    <name type="common">Pycnoporus coccineus</name>
    <dbReference type="NCBI Taxonomy" id="1353009"/>
    <lineage>
        <taxon>Eukaryota</taxon>
        <taxon>Fungi</taxon>
        <taxon>Dikarya</taxon>
        <taxon>Basidiomycota</taxon>
        <taxon>Agaricomycotina</taxon>
        <taxon>Agaricomycetes</taxon>
        <taxon>Polyporales</taxon>
        <taxon>Polyporaceae</taxon>
        <taxon>Trametes</taxon>
    </lineage>
</organism>
<protein>
    <submittedName>
        <fullName evidence="2">Uncharacterized protein</fullName>
    </submittedName>
</protein>
<dbReference type="Proteomes" id="UP000193067">
    <property type="component" value="Unassembled WGS sequence"/>
</dbReference>
<dbReference type="EMBL" id="KZ084138">
    <property type="protein sequence ID" value="OSC98473.1"/>
    <property type="molecule type" value="Genomic_DNA"/>
</dbReference>
<feature type="compositionally biased region" description="Low complexity" evidence="1">
    <location>
        <begin position="185"/>
        <end position="200"/>
    </location>
</feature>
<evidence type="ECO:0000256" key="1">
    <source>
        <dbReference type="SAM" id="MobiDB-lite"/>
    </source>
</evidence>
<feature type="region of interest" description="Disordered" evidence="1">
    <location>
        <begin position="238"/>
        <end position="270"/>
    </location>
</feature>
<accession>A0A1Y2ICR4</accession>
<evidence type="ECO:0000313" key="2">
    <source>
        <dbReference type="EMBL" id="OSC98473.1"/>
    </source>
</evidence>
<feature type="compositionally biased region" description="Basic and acidic residues" evidence="1">
    <location>
        <begin position="288"/>
        <end position="306"/>
    </location>
</feature>
<feature type="region of interest" description="Disordered" evidence="1">
    <location>
        <begin position="288"/>
        <end position="483"/>
    </location>
</feature>
<evidence type="ECO:0000313" key="3">
    <source>
        <dbReference type="Proteomes" id="UP000193067"/>
    </source>
</evidence>
<sequence>MPKRAPTPPPADDTRFFTVINPYPEQPYLALEDSKTFARWIAWIIGEEHLLAFHHKPKSPNVVIIETSKTGPDFHKLMGEHRWGAFLRKPDSAEVNEVSYIFPCTLMTTRAVQKAGWLCRDVASSWFKKWSPESDSSSFVCPYPQPHHREPPSEDITGYPLCRPIPKRDATAKRKQLPSSTRAQSPSAASSDDAPTPSSSEFSDYPSTPPPGLTAPRFVPAIHGADVPKASAIIVSLSALSRPQRPQLSDADEDGDDGREEEEEAEKDLCPAHGVLCVSGICKERAARKREAMFAERARQREEGRGRRGRGGRQKHEGGRDAPSGDGQTVSDVKRPMEMPAHLRSWSAVAKGASPKGFGKSPRTTEDPKSRLRDDIRIEMASRKRNGTAKPSVQPTVRAMPPHLRKGASKDSAPSGSSRSSVFTSRPTSSHASVSASTASSSASPSVYTTSDDGHSVVSSDSETSHLPRLQEKLDSQRGPWGAGINWRAYAGIREGDAESVATGATGDAFKNPWKHVQSKQSATPPRWASAIEEAFHSAGARAAWDEGDSDEDAEPF</sequence>
<dbReference type="OrthoDB" id="3243413at2759"/>
<feature type="compositionally biased region" description="Basic and acidic residues" evidence="1">
    <location>
        <begin position="363"/>
        <end position="382"/>
    </location>
</feature>
<feature type="compositionally biased region" description="Low complexity" evidence="1">
    <location>
        <begin position="414"/>
        <end position="462"/>
    </location>
</feature>